<dbReference type="Proteomes" id="UP001185028">
    <property type="component" value="Unassembled WGS sequence"/>
</dbReference>
<evidence type="ECO:0000313" key="8">
    <source>
        <dbReference type="Proteomes" id="UP001185028"/>
    </source>
</evidence>
<evidence type="ECO:0000256" key="1">
    <source>
        <dbReference type="ARBA" id="ARBA00004651"/>
    </source>
</evidence>
<keyword evidence="3 6" id="KW-0812">Transmembrane</keyword>
<comment type="subcellular location">
    <subcellularLocation>
        <location evidence="1">Cell membrane</location>
        <topology evidence="1">Multi-pass membrane protein</topology>
    </subcellularLocation>
</comment>
<feature type="transmembrane region" description="Helical" evidence="6">
    <location>
        <begin position="72"/>
        <end position="95"/>
    </location>
</feature>
<dbReference type="PANTHER" id="PTHR33545">
    <property type="entry name" value="UPF0750 MEMBRANE PROTEIN YITT-RELATED"/>
    <property type="match status" value="1"/>
</dbReference>
<evidence type="ECO:0000256" key="5">
    <source>
        <dbReference type="ARBA" id="ARBA00023136"/>
    </source>
</evidence>
<keyword evidence="2" id="KW-1003">Cell membrane</keyword>
<reference evidence="7 8" key="1">
    <citation type="submission" date="2023-07" db="EMBL/GenBank/DDBJ databases">
        <title>Genomic Encyclopedia of Type Strains, Phase IV (KMG-IV): sequencing the most valuable type-strain genomes for metagenomic binning, comparative biology and taxonomic classification.</title>
        <authorList>
            <person name="Goeker M."/>
        </authorList>
    </citation>
    <scope>NUCLEOTIDE SEQUENCE [LARGE SCALE GENOMIC DNA]</scope>
    <source>
        <strain evidence="7 8">DSM 22170</strain>
    </source>
</reference>
<feature type="transmembrane region" description="Helical" evidence="6">
    <location>
        <begin position="169"/>
        <end position="186"/>
    </location>
</feature>
<dbReference type="PANTHER" id="PTHR33545:SF5">
    <property type="entry name" value="UPF0750 MEMBRANE PROTEIN YITT"/>
    <property type="match status" value="1"/>
</dbReference>
<comment type="caution">
    <text evidence="7">The sequence shown here is derived from an EMBL/GenBank/DDBJ whole genome shotgun (WGS) entry which is preliminary data.</text>
</comment>
<keyword evidence="8" id="KW-1185">Reference proteome</keyword>
<dbReference type="EMBL" id="JAVDQH010000006">
    <property type="protein sequence ID" value="MDR6243891.1"/>
    <property type="molecule type" value="Genomic_DNA"/>
</dbReference>
<evidence type="ECO:0000313" key="7">
    <source>
        <dbReference type="EMBL" id="MDR6243891.1"/>
    </source>
</evidence>
<dbReference type="Pfam" id="PF02588">
    <property type="entry name" value="YitT_membrane"/>
    <property type="match status" value="1"/>
</dbReference>
<dbReference type="InterPro" id="IPR051461">
    <property type="entry name" value="UPF0750_membrane"/>
</dbReference>
<evidence type="ECO:0000256" key="3">
    <source>
        <dbReference type="ARBA" id="ARBA00022692"/>
    </source>
</evidence>
<proteinExistence type="predicted"/>
<keyword evidence="5 6" id="KW-0472">Membrane</keyword>
<gene>
    <name evidence="7" type="ORF">JOC58_001784</name>
</gene>
<sequence>MNSFAPKRLGMIVLGCVLVSLGLLLLRHAQVVTGGTAGLALSLSYLLQLPFAGLFFVINIPFYIFSFMRMGWSFTLSTIVSVCLVSLVSSLGAFLPLPTMPALVGTIIGSVLCGLGLSTLFMNRASLGGVNIVALFLQQRLGWNPGMVNFIFDSVVVCIGFYSVGWYEAILSMLSVVIVSSIISYFKQRIANGNGRVAAPRQERSKAATQTNEAVSS</sequence>
<feature type="transmembrane region" description="Helical" evidence="6">
    <location>
        <begin position="101"/>
        <end position="122"/>
    </location>
</feature>
<feature type="transmembrane region" description="Helical" evidence="6">
    <location>
        <begin position="143"/>
        <end position="163"/>
    </location>
</feature>
<feature type="transmembrane region" description="Helical" evidence="6">
    <location>
        <begin position="45"/>
        <end position="65"/>
    </location>
</feature>
<dbReference type="InterPro" id="IPR003740">
    <property type="entry name" value="YitT"/>
</dbReference>
<keyword evidence="4 6" id="KW-1133">Transmembrane helix</keyword>
<name>A0ABU1IXE2_9BACL</name>
<evidence type="ECO:0000256" key="6">
    <source>
        <dbReference type="SAM" id="Phobius"/>
    </source>
</evidence>
<evidence type="ECO:0000256" key="4">
    <source>
        <dbReference type="ARBA" id="ARBA00022989"/>
    </source>
</evidence>
<evidence type="ECO:0000256" key="2">
    <source>
        <dbReference type="ARBA" id="ARBA00022475"/>
    </source>
</evidence>
<dbReference type="RefSeq" id="WP_188775957.1">
    <property type="nucleotide sequence ID" value="NZ_BMMB01000005.1"/>
</dbReference>
<protein>
    <submittedName>
        <fullName evidence="7">Uncharacterized membrane-anchored protein YitT (DUF2179 family)</fullName>
    </submittedName>
</protein>
<organism evidence="7 8">
    <name type="scientific">Paenibacillus hunanensis</name>
    <dbReference type="NCBI Taxonomy" id="539262"/>
    <lineage>
        <taxon>Bacteria</taxon>
        <taxon>Bacillati</taxon>
        <taxon>Bacillota</taxon>
        <taxon>Bacilli</taxon>
        <taxon>Bacillales</taxon>
        <taxon>Paenibacillaceae</taxon>
        <taxon>Paenibacillus</taxon>
    </lineage>
</organism>
<accession>A0ABU1IXE2</accession>